<comment type="subcellular location">
    <subcellularLocation>
        <location evidence="1 10">Cell membrane</location>
        <topology evidence="1 10">Multi-pass membrane protein</topology>
    </subcellularLocation>
</comment>
<evidence type="ECO:0000313" key="11">
    <source>
        <dbReference type="EMBL" id="SFI90392.1"/>
    </source>
</evidence>
<name>A0A1I3M092_9BACL</name>
<keyword evidence="5 10" id="KW-0472">Membrane</keyword>
<dbReference type="GO" id="GO:0140114">
    <property type="term" value="P:cellular detoxification of fluoride"/>
    <property type="evidence" value="ECO:0007669"/>
    <property type="project" value="UniProtKB-UniRule"/>
</dbReference>
<evidence type="ECO:0000256" key="9">
    <source>
        <dbReference type="ARBA" id="ARBA00049940"/>
    </source>
</evidence>
<evidence type="ECO:0000256" key="5">
    <source>
        <dbReference type="ARBA" id="ARBA00023136"/>
    </source>
</evidence>
<comment type="similarity">
    <text evidence="7 10">Belongs to the fluoride channel Fluc/FEX (TC 1.A.43) family.</text>
</comment>
<feature type="binding site" evidence="10">
    <location>
        <position position="82"/>
    </location>
    <ligand>
        <name>Na(+)</name>
        <dbReference type="ChEBI" id="CHEBI:29101"/>
        <note>structural</note>
    </ligand>
</feature>
<keyword evidence="12" id="KW-1185">Reference proteome</keyword>
<organism evidence="11 12">
    <name type="scientific">Thermoflavimicrobium dichotomicum</name>
    <dbReference type="NCBI Taxonomy" id="46223"/>
    <lineage>
        <taxon>Bacteria</taxon>
        <taxon>Bacillati</taxon>
        <taxon>Bacillota</taxon>
        <taxon>Bacilli</taxon>
        <taxon>Bacillales</taxon>
        <taxon>Thermoactinomycetaceae</taxon>
        <taxon>Thermoflavimicrobium</taxon>
    </lineage>
</organism>
<keyword evidence="3 10" id="KW-0812">Transmembrane</keyword>
<feature type="transmembrane region" description="Helical" evidence="10">
    <location>
        <begin position="15"/>
        <end position="35"/>
    </location>
</feature>
<feature type="binding site" evidence="10">
    <location>
        <position position="85"/>
    </location>
    <ligand>
        <name>Na(+)</name>
        <dbReference type="ChEBI" id="CHEBI:29101"/>
        <note>structural</note>
    </ligand>
</feature>
<feature type="transmembrane region" description="Helical" evidence="10">
    <location>
        <begin position="74"/>
        <end position="95"/>
    </location>
</feature>
<comment type="function">
    <text evidence="9 10">Fluoride-specific ion channel. Important for reducing fluoride concentration in the cell, thus reducing its toxicity.</text>
</comment>
<keyword evidence="4 10" id="KW-1133">Transmembrane helix</keyword>
<dbReference type="STRING" id="46223.SAMN05421852_102395"/>
<comment type="catalytic activity">
    <reaction evidence="8">
        <text>fluoride(in) = fluoride(out)</text>
        <dbReference type="Rhea" id="RHEA:76159"/>
        <dbReference type="ChEBI" id="CHEBI:17051"/>
    </reaction>
    <physiologicalReaction direction="left-to-right" evidence="8">
        <dbReference type="Rhea" id="RHEA:76160"/>
    </physiologicalReaction>
</comment>
<keyword evidence="6 10" id="KW-0407">Ion channel</keyword>
<dbReference type="EMBL" id="FORR01000002">
    <property type="protein sequence ID" value="SFI90392.1"/>
    <property type="molecule type" value="Genomic_DNA"/>
</dbReference>
<keyword evidence="10" id="KW-0479">Metal-binding</keyword>
<evidence type="ECO:0000256" key="8">
    <source>
        <dbReference type="ARBA" id="ARBA00035585"/>
    </source>
</evidence>
<dbReference type="InterPro" id="IPR003691">
    <property type="entry name" value="FluC"/>
</dbReference>
<feature type="transmembrane region" description="Helical" evidence="10">
    <location>
        <begin position="47"/>
        <end position="68"/>
    </location>
</feature>
<evidence type="ECO:0000256" key="1">
    <source>
        <dbReference type="ARBA" id="ARBA00004651"/>
    </source>
</evidence>
<dbReference type="GO" id="GO:0062054">
    <property type="term" value="F:fluoride channel activity"/>
    <property type="evidence" value="ECO:0007669"/>
    <property type="project" value="UniProtKB-UniRule"/>
</dbReference>
<dbReference type="HAMAP" id="MF_00454">
    <property type="entry name" value="FluC"/>
    <property type="match status" value="1"/>
</dbReference>
<evidence type="ECO:0000256" key="10">
    <source>
        <dbReference type="HAMAP-Rule" id="MF_00454"/>
    </source>
</evidence>
<evidence type="ECO:0000313" key="12">
    <source>
        <dbReference type="Proteomes" id="UP000199545"/>
    </source>
</evidence>
<protein>
    <recommendedName>
        <fullName evidence="10">Fluoride-specific ion channel FluC</fullName>
    </recommendedName>
</protein>
<evidence type="ECO:0000256" key="6">
    <source>
        <dbReference type="ARBA" id="ARBA00023303"/>
    </source>
</evidence>
<keyword evidence="10" id="KW-0813">Transport</keyword>
<gene>
    <name evidence="10" type="primary">fluC</name>
    <name evidence="10" type="synonym">crcB</name>
    <name evidence="11" type="ORF">SAMN05421852_102395</name>
</gene>
<keyword evidence="10" id="KW-0406">Ion transport</keyword>
<dbReference type="AlphaFoldDB" id="A0A1I3M092"/>
<comment type="activity regulation">
    <text evidence="10">Na(+) is not transported, but it plays an essential structural role and its presence is essential for fluoride channel function.</text>
</comment>
<evidence type="ECO:0000256" key="7">
    <source>
        <dbReference type="ARBA" id="ARBA00035120"/>
    </source>
</evidence>
<feature type="transmembrane region" description="Helical" evidence="10">
    <location>
        <begin position="107"/>
        <end position="128"/>
    </location>
</feature>
<dbReference type="PANTHER" id="PTHR28259:SF1">
    <property type="entry name" value="FLUORIDE EXPORT PROTEIN 1-RELATED"/>
    <property type="match status" value="1"/>
</dbReference>
<dbReference type="GO" id="GO:0005886">
    <property type="term" value="C:plasma membrane"/>
    <property type="evidence" value="ECO:0007669"/>
    <property type="project" value="UniProtKB-SubCell"/>
</dbReference>
<dbReference type="PANTHER" id="PTHR28259">
    <property type="entry name" value="FLUORIDE EXPORT PROTEIN 1-RELATED"/>
    <property type="match status" value="1"/>
</dbReference>
<evidence type="ECO:0000256" key="4">
    <source>
        <dbReference type="ARBA" id="ARBA00022989"/>
    </source>
</evidence>
<proteinExistence type="inferred from homology"/>
<keyword evidence="10" id="KW-0915">Sodium</keyword>
<dbReference type="Proteomes" id="UP000199545">
    <property type="component" value="Unassembled WGS sequence"/>
</dbReference>
<reference evidence="11 12" key="1">
    <citation type="submission" date="2016-10" db="EMBL/GenBank/DDBJ databases">
        <authorList>
            <person name="de Groot N.N."/>
        </authorList>
    </citation>
    <scope>NUCLEOTIDE SEQUENCE [LARGE SCALE GENOMIC DNA]</scope>
    <source>
        <strain evidence="11 12">DSM 44778</strain>
    </source>
</reference>
<sequence length="134" mass="14772">MPGVDGGSERGDIRMFSVLLIGLGGFLGAIFRYGVSVWFKRISSYPWGTLCVNLSGSFFLGGILSLPPSVITKYLMGIGFLGAFTTFSTFKWETLQMIRNNSWKISAIYLGVSYMGGVFLAWVGWVIFEKTIAK</sequence>
<dbReference type="Pfam" id="PF02537">
    <property type="entry name" value="CRCB"/>
    <property type="match status" value="1"/>
</dbReference>
<evidence type="ECO:0000256" key="2">
    <source>
        <dbReference type="ARBA" id="ARBA00022475"/>
    </source>
</evidence>
<keyword evidence="2 10" id="KW-1003">Cell membrane</keyword>
<dbReference type="GO" id="GO:0046872">
    <property type="term" value="F:metal ion binding"/>
    <property type="evidence" value="ECO:0007669"/>
    <property type="project" value="UniProtKB-KW"/>
</dbReference>
<accession>A0A1I3M092</accession>
<evidence type="ECO:0000256" key="3">
    <source>
        <dbReference type="ARBA" id="ARBA00022692"/>
    </source>
</evidence>